<dbReference type="PANTHER" id="PTHR28668:SF1">
    <property type="entry name" value="TRANSMEMBRANE PROTEIN 234"/>
    <property type="match status" value="1"/>
</dbReference>
<evidence type="ECO:0000256" key="1">
    <source>
        <dbReference type="ARBA" id="ARBA00004141"/>
    </source>
</evidence>
<reference evidence="7 8" key="1">
    <citation type="journal article" date="2023" name="BMC Biol.">
        <title>The compact genome of the sponge Oopsacas minuta (Hexactinellida) is lacking key metazoan core genes.</title>
        <authorList>
            <person name="Santini S."/>
            <person name="Schenkelaars Q."/>
            <person name="Jourda C."/>
            <person name="Duchesne M."/>
            <person name="Belahbib H."/>
            <person name="Rocher C."/>
            <person name="Selva M."/>
            <person name="Riesgo A."/>
            <person name="Vervoort M."/>
            <person name="Leys S.P."/>
            <person name="Kodjabachian L."/>
            <person name="Le Bivic A."/>
            <person name="Borchiellini C."/>
            <person name="Claverie J.M."/>
            <person name="Renard E."/>
        </authorList>
    </citation>
    <scope>NUCLEOTIDE SEQUENCE [LARGE SCALE GENOMIC DNA]</scope>
    <source>
        <strain evidence="7">SPO-2</strain>
    </source>
</reference>
<evidence type="ECO:0000256" key="2">
    <source>
        <dbReference type="ARBA" id="ARBA00022692"/>
    </source>
</evidence>
<keyword evidence="4 5" id="KW-0472">Membrane</keyword>
<evidence type="ECO:0000313" key="8">
    <source>
        <dbReference type="Proteomes" id="UP001165289"/>
    </source>
</evidence>
<feature type="transmembrane region" description="Helical" evidence="5">
    <location>
        <begin position="78"/>
        <end position="95"/>
    </location>
</feature>
<dbReference type="PANTHER" id="PTHR28668">
    <property type="entry name" value="TRANSMEMBRANE PROTEIN 234"/>
    <property type="match status" value="1"/>
</dbReference>
<proteinExistence type="predicted"/>
<dbReference type="GO" id="GO:0016020">
    <property type="term" value="C:membrane"/>
    <property type="evidence" value="ECO:0007669"/>
    <property type="project" value="UniProtKB-SubCell"/>
</dbReference>
<gene>
    <name evidence="7" type="ORF">LOD99_1999</name>
</gene>
<feature type="transmembrane region" description="Helical" evidence="5">
    <location>
        <begin position="107"/>
        <end position="124"/>
    </location>
</feature>
<dbReference type="InterPro" id="IPR018908">
    <property type="entry name" value="TMEM234"/>
</dbReference>
<feature type="chain" id="PRO_5043675572" evidence="6">
    <location>
        <begin position="18"/>
        <end position="125"/>
    </location>
</feature>
<keyword evidence="6" id="KW-0732">Signal</keyword>
<organism evidence="7 8">
    <name type="scientific">Oopsacas minuta</name>
    <dbReference type="NCBI Taxonomy" id="111878"/>
    <lineage>
        <taxon>Eukaryota</taxon>
        <taxon>Metazoa</taxon>
        <taxon>Porifera</taxon>
        <taxon>Hexactinellida</taxon>
        <taxon>Hexasterophora</taxon>
        <taxon>Lyssacinosida</taxon>
        <taxon>Leucopsacidae</taxon>
        <taxon>Oopsacas</taxon>
    </lineage>
</organism>
<accession>A0AAV7K362</accession>
<dbReference type="Proteomes" id="UP001165289">
    <property type="component" value="Unassembled WGS sequence"/>
</dbReference>
<evidence type="ECO:0000256" key="5">
    <source>
        <dbReference type="SAM" id="Phobius"/>
    </source>
</evidence>
<comment type="subcellular location">
    <subcellularLocation>
        <location evidence="1">Membrane</location>
        <topology evidence="1">Multi-pass membrane protein</topology>
    </subcellularLocation>
</comment>
<evidence type="ECO:0000256" key="6">
    <source>
        <dbReference type="SAM" id="SignalP"/>
    </source>
</evidence>
<feature type="signal peptide" evidence="6">
    <location>
        <begin position="1"/>
        <end position="17"/>
    </location>
</feature>
<dbReference type="EMBL" id="JAKMXF010000188">
    <property type="protein sequence ID" value="KAI6655500.1"/>
    <property type="molecule type" value="Genomic_DNA"/>
</dbReference>
<evidence type="ECO:0000313" key="7">
    <source>
        <dbReference type="EMBL" id="KAI6655500.1"/>
    </source>
</evidence>
<dbReference type="AlphaFoldDB" id="A0AAV7K362"/>
<evidence type="ECO:0000256" key="3">
    <source>
        <dbReference type="ARBA" id="ARBA00022989"/>
    </source>
</evidence>
<protein>
    <submittedName>
        <fullName evidence="7">Membrane protein</fullName>
    </submittedName>
</protein>
<dbReference type="Pfam" id="PF10639">
    <property type="entry name" value="TMEM234"/>
    <property type="match status" value="1"/>
</dbReference>
<sequence length="125" mass="13502">MELLSIGLLSLVALLWGVTNPLLRSASSGLNNNKSTSITGQVGSDLWYLLTNISYWLVFGINQLGSLLFYWTLGRVSISSAVPLANAGTLVVTLLTEECIGTRINRLYSYVGVVFVGIGIYLCVL</sequence>
<keyword evidence="8" id="KW-1185">Reference proteome</keyword>
<name>A0AAV7K362_9METZ</name>
<keyword evidence="3 5" id="KW-1133">Transmembrane helix</keyword>
<evidence type="ECO:0000256" key="4">
    <source>
        <dbReference type="ARBA" id="ARBA00023136"/>
    </source>
</evidence>
<keyword evidence="2 5" id="KW-0812">Transmembrane</keyword>
<comment type="caution">
    <text evidence="7">The sequence shown here is derived from an EMBL/GenBank/DDBJ whole genome shotgun (WGS) entry which is preliminary data.</text>
</comment>
<feature type="transmembrane region" description="Helical" evidence="5">
    <location>
        <begin position="49"/>
        <end position="71"/>
    </location>
</feature>